<evidence type="ECO:0000256" key="1">
    <source>
        <dbReference type="ARBA" id="ARBA00001913"/>
    </source>
</evidence>
<dbReference type="CDD" id="cd16030">
    <property type="entry name" value="iduronate-2-sulfatase"/>
    <property type="match status" value="1"/>
</dbReference>
<feature type="domain" description="Sulfatase N-terminal" evidence="7">
    <location>
        <begin position="34"/>
        <end position="365"/>
    </location>
</feature>
<dbReference type="GO" id="GO:0005737">
    <property type="term" value="C:cytoplasm"/>
    <property type="evidence" value="ECO:0007669"/>
    <property type="project" value="TreeGrafter"/>
</dbReference>
<keyword evidence="6" id="KW-0106">Calcium</keyword>
<evidence type="ECO:0000259" key="7">
    <source>
        <dbReference type="Pfam" id="PF00884"/>
    </source>
</evidence>
<dbReference type="EMBL" id="MQUA01000013">
    <property type="protein sequence ID" value="PQB07700.1"/>
    <property type="molecule type" value="Genomic_DNA"/>
</dbReference>
<reference evidence="8 9" key="1">
    <citation type="submission" date="2016-11" db="EMBL/GenBank/DDBJ databases">
        <title>Trade-off between light-utilization and light-protection in marine flavobacteria.</title>
        <authorList>
            <person name="Kumagai Y."/>
        </authorList>
    </citation>
    <scope>NUCLEOTIDE SEQUENCE [LARGE SCALE GENOMIC DNA]</scope>
    <source>
        <strain evidence="8 9">ATCC 700397</strain>
    </source>
</reference>
<evidence type="ECO:0000256" key="5">
    <source>
        <dbReference type="ARBA" id="ARBA00022801"/>
    </source>
</evidence>
<dbReference type="AlphaFoldDB" id="A0A2S7KYK9"/>
<evidence type="ECO:0000256" key="3">
    <source>
        <dbReference type="ARBA" id="ARBA00022723"/>
    </source>
</evidence>
<proteinExistence type="inferred from homology"/>
<name>A0A2S7KYK9_9FLAO</name>
<dbReference type="OrthoDB" id="9763552at2"/>
<dbReference type="RefSeq" id="WP_104809911.1">
    <property type="nucleotide sequence ID" value="NZ_MQUA01000013.1"/>
</dbReference>
<sequence>MKRIFVLLTVFLIVTACNNAKKNEQKQDIPKTDKNVLFIVIDDLNNTLGTYGHPIVKTPNIDNLAGMGVQYNNAYCNFAVCGPSRSSFLTGLRPETINVIDNNTPLQPLLGDKVTLPYLFKQNGFETIGLGKIFHRMGEYDDTKAWDAYYNFETTKLGKQGEKRNLTDGELKWCWWQAREGTDDDQEDGQIAKKAVEIIKTKRDKPFFLAVGLKKPHDPFVAPKKYFDMYPLEACDPPLLPEGWEPPYSHTLPNETSIFNNFSDQDKREFLRSYYACTSFMDAQVGRLLDALKTSGQLENTLVVFFGDHGYHLGEHNWWNKVTVFEKGTNAPFIMAGNSVGKKGVKSTTMFEFIDIYPTLAELMDLKNVPEYLEGQSFAASVDDPEKPFKTEVKAVTRRGDMLGRMVKNKDWRYVEWDFGKKGRELYNQQNDPLEYNNLAKDASHKDVVDEMKALLYKKD</sequence>
<dbReference type="InterPro" id="IPR017850">
    <property type="entry name" value="Alkaline_phosphatase_core_sf"/>
</dbReference>
<dbReference type="PANTHER" id="PTHR45953:SF1">
    <property type="entry name" value="IDURONATE 2-SULFATASE"/>
    <property type="match status" value="1"/>
</dbReference>
<keyword evidence="5" id="KW-0378">Hydrolase</keyword>
<evidence type="ECO:0000256" key="4">
    <source>
        <dbReference type="ARBA" id="ARBA00022729"/>
    </source>
</evidence>
<keyword evidence="3" id="KW-0479">Metal-binding</keyword>
<keyword evidence="9" id="KW-1185">Reference proteome</keyword>
<dbReference type="Proteomes" id="UP000239522">
    <property type="component" value="Unassembled WGS sequence"/>
</dbReference>
<comment type="cofactor">
    <cofactor evidence="1">
        <name>Ca(2+)</name>
        <dbReference type="ChEBI" id="CHEBI:29108"/>
    </cofactor>
</comment>
<dbReference type="GO" id="GO:0046872">
    <property type="term" value="F:metal ion binding"/>
    <property type="evidence" value="ECO:0007669"/>
    <property type="project" value="UniProtKB-KW"/>
</dbReference>
<dbReference type="InterPro" id="IPR035874">
    <property type="entry name" value="IDS"/>
</dbReference>
<dbReference type="PROSITE" id="PS00523">
    <property type="entry name" value="SULFATASE_1"/>
    <property type="match status" value="1"/>
</dbReference>
<dbReference type="InterPro" id="IPR024607">
    <property type="entry name" value="Sulfatase_CS"/>
</dbReference>
<evidence type="ECO:0000256" key="6">
    <source>
        <dbReference type="ARBA" id="ARBA00022837"/>
    </source>
</evidence>
<comment type="similarity">
    <text evidence="2">Belongs to the sulfatase family.</text>
</comment>
<dbReference type="PROSITE" id="PS51257">
    <property type="entry name" value="PROKAR_LIPOPROTEIN"/>
    <property type="match status" value="1"/>
</dbReference>
<dbReference type="PANTHER" id="PTHR45953">
    <property type="entry name" value="IDURONATE 2-SULFATASE"/>
    <property type="match status" value="1"/>
</dbReference>
<evidence type="ECO:0000313" key="9">
    <source>
        <dbReference type="Proteomes" id="UP000239522"/>
    </source>
</evidence>
<evidence type="ECO:0000313" key="8">
    <source>
        <dbReference type="EMBL" id="PQB07700.1"/>
    </source>
</evidence>
<dbReference type="InterPro" id="IPR000917">
    <property type="entry name" value="Sulfatase_N"/>
</dbReference>
<comment type="caution">
    <text evidence="8">The sequence shown here is derived from an EMBL/GenBank/DDBJ whole genome shotgun (WGS) entry which is preliminary data.</text>
</comment>
<dbReference type="Gene3D" id="3.40.720.10">
    <property type="entry name" value="Alkaline Phosphatase, subunit A"/>
    <property type="match status" value="1"/>
</dbReference>
<accession>A0A2S7KYK9</accession>
<organism evidence="8 9">
    <name type="scientific">Polaribacter filamentus</name>
    <dbReference type="NCBI Taxonomy" id="53483"/>
    <lineage>
        <taxon>Bacteria</taxon>
        <taxon>Pseudomonadati</taxon>
        <taxon>Bacteroidota</taxon>
        <taxon>Flavobacteriia</taxon>
        <taxon>Flavobacteriales</taxon>
        <taxon>Flavobacteriaceae</taxon>
    </lineage>
</organism>
<keyword evidence="4" id="KW-0732">Signal</keyword>
<gene>
    <name evidence="8" type="ORF">BST83_11430</name>
</gene>
<dbReference type="Pfam" id="PF00884">
    <property type="entry name" value="Sulfatase"/>
    <property type="match status" value="1"/>
</dbReference>
<protein>
    <recommendedName>
        <fullName evidence="7">Sulfatase N-terminal domain-containing protein</fullName>
    </recommendedName>
</protein>
<dbReference type="GO" id="GO:0004423">
    <property type="term" value="F:iduronate-2-sulfatase activity"/>
    <property type="evidence" value="ECO:0007669"/>
    <property type="project" value="InterPro"/>
</dbReference>
<dbReference type="SUPFAM" id="SSF53649">
    <property type="entry name" value="Alkaline phosphatase-like"/>
    <property type="match status" value="1"/>
</dbReference>
<evidence type="ECO:0000256" key="2">
    <source>
        <dbReference type="ARBA" id="ARBA00008779"/>
    </source>
</evidence>